<keyword evidence="2" id="KW-0472">Membrane</keyword>
<dbReference type="Gene3D" id="1.25.40.10">
    <property type="entry name" value="Tetratricopeptide repeat domain"/>
    <property type="match status" value="1"/>
</dbReference>
<evidence type="ECO:0000256" key="2">
    <source>
        <dbReference type="SAM" id="Phobius"/>
    </source>
</evidence>
<organism evidence="5 6">
    <name type="scientific">Nonlabens agnitus</name>
    <dbReference type="NCBI Taxonomy" id="870484"/>
    <lineage>
        <taxon>Bacteria</taxon>
        <taxon>Pseudomonadati</taxon>
        <taxon>Bacteroidota</taxon>
        <taxon>Flavobacteriia</taxon>
        <taxon>Flavobacteriales</taxon>
        <taxon>Flavobacteriaceae</taxon>
        <taxon>Nonlabens</taxon>
    </lineage>
</organism>
<keyword evidence="6" id="KW-1185">Reference proteome</keyword>
<keyword evidence="1" id="KW-0802">TPR repeat</keyword>
<evidence type="ECO:0000256" key="1">
    <source>
        <dbReference type="PROSITE-ProRule" id="PRU00339"/>
    </source>
</evidence>
<evidence type="ECO:0000259" key="4">
    <source>
        <dbReference type="PROSITE" id="PS51781"/>
    </source>
</evidence>
<dbReference type="Pfam" id="PF00515">
    <property type="entry name" value="TPR_1"/>
    <property type="match status" value="1"/>
</dbReference>
<accession>A0A2S9WWH1</accession>
<dbReference type="SMART" id="SM00287">
    <property type="entry name" value="SH3b"/>
    <property type="match status" value="1"/>
</dbReference>
<feature type="repeat" description="TPR" evidence="1">
    <location>
        <begin position="60"/>
        <end position="93"/>
    </location>
</feature>
<feature type="transmembrane region" description="Helical" evidence="2">
    <location>
        <begin position="135"/>
        <end position="153"/>
    </location>
</feature>
<evidence type="ECO:0000313" key="5">
    <source>
        <dbReference type="EMBL" id="PRP67828.1"/>
    </source>
</evidence>
<dbReference type="PROSITE" id="PS50293">
    <property type="entry name" value="TPR_REGION"/>
    <property type="match status" value="1"/>
</dbReference>
<dbReference type="InterPro" id="IPR011990">
    <property type="entry name" value="TPR-like_helical_dom_sf"/>
</dbReference>
<dbReference type="EMBL" id="MQUC01000003">
    <property type="protein sequence ID" value="PRP67828.1"/>
    <property type="molecule type" value="Genomic_DNA"/>
</dbReference>
<dbReference type="OrthoDB" id="9776208at2"/>
<feature type="domain" description="SH3b" evidence="4">
    <location>
        <begin position="193"/>
        <end position="255"/>
    </location>
</feature>
<feature type="transmembrane region" description="Helical" evidence="2">
    <location>
        <begin position="165"/>
        <end position="185"/>
    </location>
</feature>
<dbReference type="InterPro" id="IPR003646">
    <property type="entry name" value="SH3-like_bac-type"/>
</dbReference>
<evidence type="ECO:0000256" key="3">
    <source>
        <dbReference type="SAM" id="SignalP"/>
    </source>
</evidence>
<dbReference type="RefSeq" id="WP_105983528.1">
    <property type="nucleotide sequence ID" value="NZ_MQUC01000003.1"/>
</dbReference>
<dbReference type="Gene3D" id="2.30.30.40">
    <property type="entry name" value="SH3 Domains"/>
    <property type="match status" value="1"/>
</dbReference>
<comment type="caution">
    <text evidence="5">The sequence shown here is derived from an EMBL/GenBank/DDBJ whole genome shotgun (WGS) entry which is preliminary data.</text>
</comment>
<proteinExistence type="predicted"/>
<feature type="chain" id="PRO_5015715093" description="SH3b domain-containing protein" evidence="3">
    <location>
        <begin position="19"/>
        <end position="255"/>
    </location>
</feature>
<dbReference type="Pfam" id="PF08239">
    <property type="entry name" value="SH3_3"/>
    <property type="match status" value="1"/>
</dbReference>
<name>A0A2S9WWH1_9FLAO</name>
<dbReference type="InterPro" id="IPR019734">
    <property type="entry name" value="TPR_rpt"/>
</dbReference>
<keyword evidence="2" id="KW-0812">Transmembrane</keyword>
<dbReference type="SUPFAM" id="SSF48452">
    <property type="entry name" value="TPR-like"/>
    <property type="match status" value="1"/>
</dbReference>
<protein>
    <recommendedName>
        <fullName evidence="4">SH3b domain-containing protein</fullName>
    </recommendedName>
</protein>
<dbReference type="AlphaFoldDB" id="A0A2S9WWH1"/>
<sequence length="255" mass="28725">MRFWMYIFFVGLMQVTMAQNSNGVDGDSAFAKANSSYTAENYQEAIDAYESILQSGQHSAEVYFNLGNSYYKLNQVGPAIYNYEKALQMEPSNKDFKNNLKFAEQLRVDAVEDAAKNPVQEFLNNLAGSLSVDNWAYVSIMLALVTILMFLLYHYAMTTGKKRLFFTLALIGLILMTLSIVAANYSQNLMEDNEQAIIYSQETITRTEPKDSGTASFTIHEGTKVTVLEEYEGWTHIEVANGSRAWLPSADLKKL</sequence>
<dbReference type="Proteomes" id="UP000239532">
    <property type="component" value="Unassembled WGS sequence"/>
</dbReference>
<dbReference type="PROSITE" id="PS51781">
    <property type="entry name" value="SH3B"/>
    <property type="match status" value="1"/>
</dbReference>
<feature type="signal peptide" evidence="3">
    <location>
        <begin position="1"/>
        <end position="18"/>
    </location>
</feature>
<keyword evidence="3" id="KW-0732">Signal</keyword>
<gene>
    <name evidence="5" type="ORF">BST86_12350</name>
</gene>
<keyword evidence="2" id="KW-1133">Transmembrane helix</keyword>
<reference evidence="5 6" key="1">
    <citation type="submission" date="2016-11" db="EMBL/GenBank/DDBJ databases">
        <title>Trade-off between light-utilization and light-protection in marine flavobacteria.</title>
        <authorList>
            <person name="Kumagai Y."/>
        </authorList>
    </citation>
    <scope>NUCLEOTIDE SEQUENCE [LARGE SCALE GENOMIC DNA]</scope>
    <source>
        <strain evidence="5 6">JCM 17109</strain>
    </source>
</reference>
<evidence type="ECO:0000313" key="6">
    <source>
        <dbReference type="Proteomes" id="UP000239532"/>
    </source>
</evidence>
<dbReference type="PROSITE" id="PS50005">
    <property type="entry name" value="TPR"/>
    <property type="match status" value="1"/>
</dbReference>
<dbReference type="SMART" id="SM00028">
    <property type="entry name" value="TPR"/>
    <property type="match status" value="2"/>
</dbReference>